<keyword evidence="13" id="KW-0812">Transmembrane</keyword>
<feature type="transmembrane region" description="Helical" evidence="13">
    <location>
        <begin position="103"/>
        <end position="123"/>
    </location>
</feature>
<keyword evidence="11" id="KW-0131">Cell cycle</keyword>
<evidence type="ECO:0000256" key="5">
    <source>
        <dbReference type="ARBA" id="ARBA00022679"/>
    </source>
</evidence>
<evidence type="ECO:0000259" key="14">
    <source>
        <dbReference type="PROSITE" id="PS50109"/>
    </source>
</evidence>
<dbReference type="Proteomes" id="UP000663722">
    <property type="component" value="Chromosome"/>
</dbReference>
<dbReference type="PANTHER" id="PTHR45339:SF1">
    <property type="entry name" value="HYBRID SIGNAL TRANSDUCTION HISTIDINE KINASE J"/>
    <property type="match status" value="1"/>
</dbReference>
<feature type="transmembrane region" description="Helical" evidence="13">
    <location>
        <begin position="199"/>
        <end position="219"/>
    </location>
</feature>
<evidence type="ECO:0000256" key="10">
    <source>
        <dbReference type="ARBA" id="ARBA00023136"/>
    </source>
</evidence>
<dbReference type="CDD" id="cd00082">
    <property type="entry name" value="HisKA"/>
    <property type="match status" value="1"/>
</dbReference>
<evidence type="ECO:0000256" key="12">
    <source>
        <dbReference type="PROSITE-ProRule" id="PRU00169"/>
    </source>
</evidence>
<evidence type="ECO:0000256" key="4">
    <source>
        <dbReference type="ARBA" id="ARBA00022553"/>
    </source>
</evidence>
<evidence type="ECO:0000256" key="7">
    <source>
        <dbReference type="ARBA" id="ARBA00022777"/>
    </source>
</evidence>
<dbReference type="EC" id="2.7.13.3" evidence="3"/>
<dbReference type="Pfam" id="PF00072">
    <property type="entry name" value="Response_reg"/>
    <property type="match status" value="1"/>
</dbReference>
<feature type="transmembrane region" description="Helical" evidence="13">
    <location>
        <begin position="170"/>
        <end position="187"/>
    </location>
</feature>
<dbReference type="InterPro" id="IPR003594">
    <property type="entry name" value="HATPase_dom"/>
</dbReference>
<dbReference type="InterPro" id="IPR036890">
    <property type="entry name" value="HATPase_C_sf"/>
</dbReference>
<keyword evidence="4 12" id="KW-0597">Phosphoprotein</keyword>
<dbReference type="FunFam" id="3.30.565.10:FF:000010">
    <property type="entry name" value="Sensor histidine kinase RcsC"/>
    <property type="match status" value="1"/>
</dbReference>
<feature type="transmembrane region" description="Helical" evidence="13">
    <location>
        <begin position="65"/>
        <end position="83"/>
    </location>
</feature>
<keyword evidence="5" id="KW-0808">Transferase</keyword>
<dbReference type="SMART" id="SM00448">
    <property type="entry name" value="REC"/>
    <property type="match status" value="1"/>
</dbReference>
<dbReference type="SUPFAM" id="SSF47384">
    <property type="entry name" value="Homodimeric domain of signal transducing histidine kinase"/>
    <property type="match status" value="1"/>
</dbReference>
<dbReference type="Gene3D" id="1.10.287.130">
    <property type="match status" value="1"/>
</dbReference>
<protein>
    <recommendedName>
        <fullName evidence="3">histidine kinase</fullName>
        <ecNumber evidence="3">2.7.13.3</ecNumber>
    </recommendedName>
</protein>
<dbReference type="CDD" id="cd17546">
    <property type="entry name" value="REC_hyHK_CKI1_RcsC-like"/>
    <property type="match status" value="1"/>
</dbReference>
<dbReference type="InterPro" id="IPR003661">
    <property type="entry name" value="HisK_dim/P_dom"/>
</dbReference>
<comment type="catalytic activity">
    <reaction evidence="1">
        <text>ATP + protein L-histidine = ADP + protein N-phospho-L-histidine.</text>
        <dbReference type="EC" id="2.7.13.3"/>
    </reaction>
</comment>
<dbReference type="EMBL" id="CP061800">
    <property type="protein sequence ID" value="QTA89479.1"/>
    <property type="molecule type" value="Genomic_DNA"/>
</dbReference>
<feature type="transmembrane region" description="Helical" evidence="13">
    <location>
        <begin position="130"/>
        <end position="150"/>
    </location>
</feature>
<sequence>MEKQQPVLGKYFTLLIGLAALTGLYLSSLFSYLLFHNIAEIFSIIVACGIFMIAWNSRKYLNNDYLIFIAIAYLFIGGLDLLHTLSYKGMKIFKDNSDYATQLWIAARYLESLTLLVGFIFFLRGKTVKPYFIFLCYTLISFMIIMSVFYWEIFPICFIEGKGLTPFKKISEYIISFILLADILLLFKYQEKFEENVFRLLICSMIFTIIAELAFTFYISTYGFSNLVGHYFKIFSFYAIYKAIIETGIVRPYDLIFRELVIKEQNLQQAKEMADIANRAKSEFLANMSHELRTPLNGILGYAQILRMEDTLTDSQKTGIDVIERSGKHLLNLINEILDLSKIEARKMDICESGFLFSEFLSALVKIIQIQAQKKEILFHAEIAPDLPKAVRGDEKRLNQILLNLLSNAVKFTQKGNVILRVSRCGAQVASDAPVSRIHFQIEDTGTGIPEDRLEDIFSPFRQIGEHSRSIEGTGLGLTISRELVRLMGGELKVKSIIGKGSLFSFDIELPETSEHTEKISDGQHIIGYAPLNRLNPLLKREKERFKILVTDDRWENRAVLVSLLSSLEFEVLEADDGSEGLRKASESEPDLIFMDLVMPVMDGFEATRRIRKTSALNHTKIVAVSASSSCSPRQIISEHGFDDFIPKPVQIQKIFKALETHLQLEWKYKKSSESVIKELDLKQNDDLVAPPLSDIRILYKLARGGDIVGIRKHLDIIEQSDGQYILFVKKIRNLARTFQIKEIRELAKKYIGDNA</sequence>
<dbReference type="Pfam" id="PF17159">
    <property type="entry name" value="MASE3"/>
    <property type="match status" value="1"/>
</dbReference>
<feature type="transmembrane region" description="Helical" evidence="13">
    <location>
        <begin position="12"/>
        <end position="35"/>
    </location>
</feature>
<dbReference type="GO" id="GO:0000155">
    <property type="term" value="F:phosphorelay sensor kinase activity"/>
    <property type="evidence" value="ECO:0007669"/>
    <property type="project" value="InterPro"/>
</dbReference>
<dbReference type="Pfam" id="PF02518">
    <property type="entry name" value="HATPase_c"/>
    <property type="match status" value="1"/>
</dbReference>
<evidence type="ECO:0000256" key="11">
    <source>
        <dbReference type="ARBA" id="ARBA00023306"/>
    </source>
</evidence>
<dbReference type="GO" id="GO:0016020">
    <property type="term" value="C:membrane"/>
    <property type="evidence" value="ECO:0007669"/>
    <property type="project" value="UniProtKB-SubCell"/>
</dbReference>
<dbReference type="InterPro" id="IPR033425">
    <property type="entry name" value="MASE3"/>
</dbReference>
<dbReference type="InterPro" id="IPR001789">
    <property type="entry name" value="Sig_transdc_resp-reg_receiver"/>
</dbReference>
<evidence type="ECO:0000256" key="6">
    <source>
        <dbReference type="ARBA" id="ARBA00022741"/>
    </source>
</evidence>
<dbReference type="PRINTS" id="PR00344">
    <property type="entry name" value="BCTRLSENSOR"/>
</dbReference>
<dbReference type="CDD" id="cd16922">
    <property type="entry name" value="HATPase_EvgS-ArcB-TorS-like"/>
    <property type="match status" value="1"/>
</dbReference>
<dbReference type="Gene3D" id="3.30.565.10">
    <property type="entry name" value="Histidine kinase-like ATPase, C-terminal domain"/>
    <property type="match status" value="1"/>
</dbReference>
<dbReference type="PANTHER" id="PTHR45339">
    <property type="entry name" value="HYBRID SIGNAL TRANSDUCTION HISTIDINE KINASE J"/>
    <property type="match status" value="1"/>
</dbReference>
<dbReference type="RefSeq" id="WP_207678081.1">
    <property type="nucleotide sequence ID" value="NZ_CP061800.1"/>
</dbReference>
<accession>A0A975BPH2</accession>
<evidence type="ECO:0000259" key="15">
    <source>
        <dbReference type="PROSITE" id="PS50110"/>
    </source>
</evidence>
<evidence type="ECO:0000313" key="17">
    <source>
        <dbReference type="Proteomes" id="UP000663722"/>
    </source>
</evidence>
<evidence type="ECO:0000256" key="9">
    <source>
        <dbReference type="ARBA" id="ARBA00023012"/>
    </source>
</evidence>
<feature type="domain" description="Histidine kinase" evidence="14">
    <location>
        <begin position="287"/>
        <end position="512"/>
    </location>
</feature>
<feature type="transmembrane region" description="Helical" evidence="13">
    <location>
        <begin position="41"/>
        <end position="58"/>
    </location>
</feature>
<dbReference type="InterPro" id="IPR004358">
    <property type="entry name" value="Sig_transdc_His_kin-like_C"/>
</dbReference>
<dbReference type="SMART" id="SM00388">
    <property type="entry name" value="HisKA"/>
    <property type="match status" value="1"/>
</dbReference>
<keyword evidence="9" id="KW-0902">Two-component regulatory system</keyword>
<dbReference type="InterPro" id="IPR036097">
    <property type="entry name" value="HisK_dim/P_sf"/>
</dbReference>
<dbReference type="SUPFAM" id="SSF52172">
    <property type="entry name" value="CheY-like"/>
    <property type="match status" value="1"/>
</dbReference>
<dbReference type="Gene3D" id="3.40.50.2300">
    <property type="match status" value="1"/>
</dbReference>
<evidence type="ECO:0000256" key="2">
    <source>
        <dbReference type="ARBA" id="ARBA00004370"/>
    </source>
</evidence>
<dbReference type="SMART" id="SM00387">
    <property type="entry name" value="HATPase_c"/>
    <property type="match status" value="1"/>
</dbReference>
<gene>
    <name evidence="16" type="ORF">dnm_055350</name>
</gene>
<evidence type="ECO:0000256" key="3">
    <source>
        <dbReference type="ARBA" id="ARBA00012438"/>
    </source>
</evidence>
<dbReference type="InterPro" id="IPR011006">
    <property type="entry name" value="CheY-like_superfamily"/>
</dbReference>
<keyword evidence="8" id="KW-0067">ATP-binding</keyword>
<feature type="modified residue" description="4-aspartylphosphate" evidence="12">
    <location>
        <position position="596"/>
    </location>
</feature>
<comment type="subcellular location">
    <subcellularLocation>
        <location evidence="2">Membrane</location>
    </subcellularLocation>
</comment>
<dbReference type="AlphaFoldDB" id="A0A975BPH2"/>
<evidence type="ECO:0000313" key="16">
    <source>
        <dbReference type="EMBL" id="QTA89479.1"/>
    </source>
</evidence>
<evidence type="ECO:0000256" key="1">
    <source>
        <dbReference type="ARBA" id="ARBA00000085"/>
    </source>
</evidence>
<dbReference type="KEGG" id="dmm:dnm_055350"/>
<organism evidence="16 17">
    <name type="scientific">Desulfonema magnum</name>
    <dbReference type="NCBI Taxonomy" id="45655"/>
    <lineage>
        <taxon>Bacteria</taxon>
        <taxon>Pseudomonadati</taxon>
        <taxon>Thermodesulfobacteriota</taxon>
        <taxon>Desulfobacteria</taxon>
        <taxon>Desulfobacterales</taxon>
        <taxon>Desulfococcaceae</taxon>
        <taxon>Desulfonema</taxon>
    </lineage>
</organism>
<reference evidence="16" key="1">
    <citation type="journal article" date="2021" name="Microb. Physiol.">
        <title>Proteogenomic Insights into the Physiology of Marine, Sulfate-Reducing, Filamentous Desulfonema limicola and Desulfonema magnum.</title>
        <authorList>
            <person name="Schnaars V."/>
            <person name="Wohlbrand L."/>
            <person name="Scheve S."/>
            <person name="Hinrichs C."/>
            <person name="Reinhardt R."/>
            <person name="Rabus R."/>
        </authorList>
    </citation>
    <scope>NUCLEOTIDE SEQUENCE</scope>
    <source>
        <strain evidence="16">4be13</strain>
    </source>
</reference>
<keyword evidence="13" id="KW-1133">Transmembrane helix</keyword>
<dbReference type="PROSITE" id="PS50109">
    <property type="entry name" value="HIS_KIN"/>
    <property type="match status" value="1"/>
</dbReference>
<dbReference type="GO" id="GO:0005524">
    <property type="term" value="F:ATP binding"/>
    <property type="evidence" value="ECO:0007669"/>
    <property type="project" value="UniProtKB-KW"/>
</dbReference>
<keyword evidence="7 16" id="KW-0418">Kinase</keyword>
<proteinExistence type="predicted"/>
<dbReference type="SUPFAM" id="SSF55874">
    <property type="entry name" value="ATPase domain of HSP90 chaperone/DNA topoisomerase II/histidine kinase"/>
    <property type="match status" value="1"/>
</dbReference>
<feature type="domain" description="Response regulatory" evidence="15">
    <location>
        <begin position="547"/>
        <end position="663"/>
    </location>
</feature>
<evidence type="ECO:0000256" key="8">
    <source>
        <dbReference type="ARBA" id="ARBA00022840"/>
    </source>
</evidence>
<keyword evidence="6" id="KW-0547">Nucleotide-binding</keyword>
<keyword evidence="10 13" id="KW-0472">Membrane</keyword>
<dbReference type="FunFam" id="1.10.287.130:FF:000038">
    <property type="entry name" value="Sensory transduction histidine kinase"/>
    <property type="match status" value="1"/>
</dbReference>
<keyword evidence="17" id="KW-1185">Reference proteome</keyword>
<evidence type="ECO:0000256" key="13">
    <source>
        <dbReference type="SAM" id="Phobius"/>
    </source>
</evidence>
<dbReference type="InterPro" id="IPR005467">
    <property type="entry name" value="His_kinase_dom"/>
</dbReference>
<dbReference type="Pfam" id="PF00512">
    <property type="entry name" value="HisKA"/>
    <property type="match status" value="1"/>
</dbReference>
<name>A0A975BPH2_9BACT</name>
<dbReference type="PROSITE" id="PS50110">
    <property type="entry name" value="RESPONSE_REGULATORY"/>
    <property type="match status" value="1"/>
</dbReference>